<keyword evidence="3" id="KW-1185">Reference proteome</keyword>
<dbReference type="AlphaFoldDB" id="A0AAD2PV47"/>
<name>A0AAD2PV47_9STRA</name>
<protein>
    <submittedName>
        <fullName evidence="2">Uncharacterized protein</fullName>
    </submittedName>
</protein>
<evidence type="ECO:0000256" key="1">
    <source>
        <dbReference type="SAM" id="MobiDB-lite"/>
    </source>
</evidence>
<proteinExistence type="predicted"/>
<feature type="region of interest" description="Disordered" evidence="1">
    <location>
        <begin position="41"/>
        <end position="129"/>
    </location>
</feature>
<gene>
    <name evidence="2" type="ORF">CYCCA115_LOCUS14543</name>
</gene>
<feature type="compositionally biased region" description="Basic and acidic residues" evidence="1">
    <location>
        <begin position="87"/>
        <end position="104"/>
    </location>
</feature>
<evidence type="ECO:0000313" key="3">
    <source>
        <dbReference type="Proteomes" id="UP001295423"/>
    </source>
</evidence>
<dbReference type="Proteomes" id="UP001295423">
    <property type="component" value="Unassembled WGS sequence"/>
</dbReference>
<dbReference type="EMBL" id="CAKOGP040001847">
    <property type="protein sequence ID" value="CAJ1953945.1"/>
    <property type="molecule type" value="Genomic_DNA"/>
</dbReference>
<comment type="caution">
    <text evidence="2">The sequence shown here is derived from an EMBL/GenBank/DDBJ whole genome shotgun (WGS) entry which is preliminary data.</text>
</comment>
<organism evidence="2 3">
    <name type="scientific">Cylindrotheca closterium</name>
    <dbReference type="NCBI Taxonomy" id="2856"/>
    <lineage>
        <taxon>Eukaryota</taxon>
        <taxon>Sar</taxon>
        <taxon>Stramenopiles</taxon>
        <taxon>Ochrophyta</taxon>
        <taxon>Bacillariophyta</taxon>
        <taxon>Bacillariophyceae</taxon>
        <taxon>Bacillariophycidae</taxon>
        <taxon>Bacillariales</taxon>
        <taxon>Bacillariaceae</taxon>
        <taxon>Cylindrotheca</taxon>
    </lineage>
</organism>
<accession>A0AAD2PV47</accession>
<sequence>MTQERFVELEDLEFVWDGAAWNGRKDSRLTIDENSELQNLGFDGGVVIGTSAANDDDDDKSSSTTEESVCGQAQGSKSKRKYSCDASPDKTTSRDDDDNYHYDDESSSEVSECETRQTRGVASRKKDKR</sequence>
<reference evidence="2" key="1">
    <citation type="submission" date="2023-08" db="EMBL/GenBank/DDBJ databases">
        <authorList>
            <person name="Audoor S."/>
            <person name="Bilcke G."/>
        </authorList>
    </citation>
    <scope>NUCLEOTIDE SEQUENCE</scope>
</reference>
<evidence type="ECO:0000313" key="2">
    <source>
        <dbReference type="EMBL" id="CAJ1953945.1"/>
    </source>
</evidence>